<organism evidence="2 3">
    <name type="scientific">Candidatus Magasanikbacteria bacterium GW2011_GWA2_56_11</name>
    <dbReference type="NCBI Taxonomy" id="1619044"/>
    <lineage>
        <taxon>Bacteria</taxon>
        <taxon>Candidatus Magasanikiibacteriota</taxon>
    </lineage>
</organism>
<accession>A0A0G1YET3</accession>
<keyword evidence="1" id="KW-1133">Transmembrane helix</keyword>
<keyword evidence="1" id="KW-0472">Membrane</keyword>
<keyword evidence="1" id="KW-0812">Transmembrane</keyword>
<proteinExistence type="predicted"/>
<gene>
    <name evidence="2" type="ORF">UY92_C0014G0051</name>
</gene>
<dbReference type="STRING" id="1619044.UY92_C0014G0051"/>
<evidence type="ECO:0000313" key="3">
    <source>
        <dbReference type="Proteomes" id="UP000033870"/>
    </source>
</evidence>
<protein>
    <submittedName>
        <fullName evidence="2">Uncharacterized protein</fullName>
    </submittedName>
</protein>
<dbReference type="Proteomes" id="UP000033870">
    <property type="component" value="Unassembled WGS sequence"/>
</dbReference>
<comment type="caution">
    <text evidence="2">The sequence shown here is derived from an EMBL/GenBank/DDBJ whole genome shotgun (WGS) entry which is preliminary data.</text>
</comment>
<evidence type="ECO:0000313" key="2">
    <source>
        <dbReference type="EMBL" id="KKW41726.1"/>
    </source>
</evidence>
<reference evidence="2 3" key="1">
    <citation type="journal article" date="2015" name="Nature">
        <title>rRNA introns, odd ribosomes, and small enigmatic genomes across a large radiation of phyla.</title>
        <authorList>
            <person name="Brown C.T."/>
            <person name="Hug L.A."/>
            <person name="Thomas B.C."/>
            <person name="Sharon I."/>
            <person name="Castelle C.J."/>
            <person name="Singh A."/>
            <person name="Wilkins M.J."/>
            <person name="Williams K.H."/>
            <person name="Banfield J.F."/>
        </authorList>
    </citation>
    <scope>NUCLEOTIDE SEQUENCE [LARGE SCALE GENOMIC DNA]</scope>
</reference>
<evidence type="ECO:0000256" key="1">
    <source>
        <dbReference type="SAM" id="Phobius"/>
    </source>
</evidence>
<name>A0A0G1YET3_9BACT</name>
<feature type="transmembrane region" description="Helical" evidence="1">
    <location>
        <begin position="12"/>
        <end position="35"/>
    </location>
</feature>
<dbReference type="EMBL" id="LCRX01000014">
    <property type="protein sequence ID" value="KKW41726.1"/>
    <property type="molecule type" value="Genomic_DNA"/>
</dbReference>
<sequence length="101" mass="11586">MEAADVLSKVVIWLFAGMYFAGMAGLAIYSLWFVFSRLKRRWSQLPDLPLARKPGNLDPGRLHGRQSWPCPYCRLPAGFEPDLGMFRCDPCRVSFRRYDAA</sequence>
<dbReference type="AlphaFoldDB" id="A0A0G1YET3"/>